<evidence type="ECO:0000313" key="2">
    <source>
        <dbReference type="Proteomes" id="UP000789524"/>
    </source>
</evidence>
<proteinExistence type="predicted"/>
<evidence type="ECO:0000313" key="1">
    <source>
        <dbReference type="EMBL" id="CAG9561390.1"/>
    </source>
</evidence>
<sequence>MPAASRAALNEPRASWGAFLTHIGPPHQVTTTPENTSPLNVKIARDSSTRSVRNTVRENGIHFLMAAAHAQRWFSTTAPAVVRVTRSHSQVY</sequence>
<protein>
    <submittedName>
        <fullName evidence="1">(African queen) hypothetical protein</fullName>
    </submittedName>
</protein>
<keyword evidence="2" id="KW-1185">Reference proteome</keyword>
<accession>A0A8J2QFD4</accession>
<organism evidence="1 2">
    <name type="scientific">Danaus chrysippus</name>
    <name type="common">African queen</name>
    <dbReference type="NCBI Taxonomy" id="151541"/>
    <lineage>
        <taxon>Eukaryota</taxon>
        <taxon>Metazoa</taxon>
        <taxon>Ecdysozoa</taxon>
        <taxon>Arthropoda</taxon>
        <taxon>Hexapoda</taxon>
        <taxon>Insecta</taxon>
        <taxon>Pterygota</taxon>
        <taxon>Neoptera</taxon>
        <taxon>Endopterygota</taxon>
        <taxon>Lepidoptera</taxon>
        <taxon>Glossata</taxon>
        <taxon>Ditrysia</taxon>
        <taxon>Papilionoidea</taxon>
        <taxon>Nymphalidae</taxon>
        <taxon>Danainae</taxon>
        <taxon>Danaini</taxon>
        <taxon>Danaina</taxon>
        <taxon>Danaus</taxon>
        <taxon>Anosia</taxon>
    </lineage>
</organism>
<dbReference type="Proteomes" id="UP000789524">
    <property type="component" value="Unassembled WGS sequence"/>
</dbReference>
<dbReference type="EMBL" id="CAKASE010000046">
    <property type="protein sequence ID" value="CAG9561390.1"/>
    <property type="molecule type" value="Genomic_DNA"/>
</dbReference>
<name>A0A8J2QFD4_9NEOP</name>
<gene>
    <name evidence="1" type="ORF">DCHRY22_LOCUS2909</name>
</gene>
<reference evidence="1" key="1">
    <citation type="submission" date="2021-09" db="EMBL/GenBank/DDBJ databases">
        <authorList>
            <person name="Martin H S."/>
        </authorList>
    </citation>
    <scope>NUCLEOTIDE SEQUENCE</scope>
</reference>
<comment type="caution">
    <text evidence="1">The sequence shown here is derived from an EMBL/GenBank/DDBJ whole genome shotgun (WGS) entry which is preliminary data.</text>
</comment>
<dbReference type="AlphaFoldDB" id="A0A8J2QFD4"/>